<keyword evidence="1" id="KW-0472">Membrane</keyword>
<keyword evidence="3" id="KW-1185">Reference proteome</keyword>
<sequence length="284" mass="33054">MSNSKEAEFEKSIDVMSTTIAECTVKVKEGVCNKDTCHNCDLHQWLNNCLLQLPDIYKIRIMNDVKEKVALYESVREQEEKNKAPKKELTKEEQIKISLHNFKVMHLDPVGEVLGEALVYILSIIVFPLLLIILPVSCLASVYGQSLNDYDYTRYALPGEASYAGIYRKNILDTLDKTYKYAVDVNNDGLINCIDYSCIFKTLWDKSFDSKNCEIVRNKSFTMNHLFIRVRQHGGTPWECIEPQAAKKDITKYFMEDFWSVREYNPIYNIYGETDKWLQEIKTY</sequence>
<accession>A0A1I3LPH8</accession>
<dbReference type="AlphaFoldDB" id="A0A1I3LPH8"/>
<dbReference type="PROSITE" id="PS00018">
    <property type="entry name" value="EF_HAND_1"/>
    <property type="match status" value="1"/>
</dbReference>
<name>A0A1I3LPH8_9SPIR</name>
<protein>
    <recommendedName>
        <fullName evidence="4">EF-hand domain-containing protein</fullName>
    </recommendedName>
</protein>
<dbReference type="SUPFAM" id="SSF63446">
    <property type="entry name" value="Type I dockerin domain"/>
    <property type="match status" value="1"/>
</dbReference>
<dbReference type="InterPro" id="IPR036439">
    <property type="entry name" value="Dockerin_dom_sf"/>
</dbReference>
<reference evidence="3" key="1">
    <citation type="submission" date="2016-10" db="EMBL/GenBank/DDBJ databases">
        <authorList>
            <person name="Varghese N."/>
            <person name="Submissions S."/>
        </authorList>
    </citation>
    <scope>NUCLEOTIDE SEQUENCE [LARGE SCALE GENOMIC DNA]</scope>
    <source>
        <strain evidence="3">XBD1002</strain>
    </source>
</reference>
<evidence type="ECO:0000313" key="2">
    <source>
        <dbReference type="EMBL" id="SFI86658.1"/>
    </source>
</evidence>
<dbReference type="Proteomes" id="UP000182737">
    <property type="component" value="Unassembled WGS sequence"/>
</dbReference>
<proteinExistence type="predicted"/>
<dbReference type="OrthoDB" id="9878431at2"/>
<keyword evidence="1" id="KW-1133">Transmembrane helix</keyword>
<dbReference type="InterPro" id="IPR018247">
    <property type="entry name" value="EF_Hand_1_Ca_BS"/>
</dbReference>
<dbReference type="GO" id="GO:0000272">
    <property type="term" value="P:polysaccharide catabolic process"/>
    <property type="evidence" value="ECO:0007669"/>
    <property type="project" value="InterPro"/>
</dbReference>
<dbReference type="RefSeq" id="WP_074932352.1">
    <property type="nucleotide sequence ID" value="NZ_FORI01000007.1"/>
</dbReference>
<evidence type="ECO:0008006" key="4">
    <source>
        <dbReference type="Google" id="ProtNLM"/>
    </source>
</evidence>
<keyword evidence="1" id="KW-0812">Transmembrane</keyword>
<gene>
    <name evidence="2" type="ORF">SAMN04487775_107119</name>
</gene>
<feature type="transmembrane region" description="Helical" evidence="1">
    <location>
        <begin position="117"/>
        <end position="144"/>
    </location>
</feature>
<organism evidence="2 3">
    <name type="scientific">Treponema bryantii</name>
    <dbReference type="NCBI Taxonomy" id="163"/>
    <lineage>
        <taxon>Bacteria</taxon>
        <taxon>Pseudomonadati</taxon>
        <taxon>Spirochaetota</taxon>
        <taxon>Spirochaetia</taxon>
        <taxon>Spirochaetales</taxon>
        <taxon>Treponemataceae</taxon>
        <taxon>Treponema</taxon>
    </lineage>
</organism>
<dbReference type="EMBL" id="FORI01000007">
    <property type="protein sequence ID" value="SFI86658.1"/>
    <property type="molecule type" value="Genomic_DNA"/>
</dbReference>
<evidence type="ECO:0000313" key="3">
    <source>
        <dbReference type="Proteomes" id="UP000182737"/>
    </source>
</evidence>
<evidence type="ECO:0000256" key="1">
    <source>
        <dbReference type="SAM" id="Phobius"/>
    </source>
</evidence>